<keyword evidence="4 9" id="KW-0067">ATP-binding</keyword>
<dbReference type="OrthoDB" id="3196525at2"/>
<dbReference type="STRING" id="196627.cg0842"/>
<evidence type="ECO:0000256" key="1">
    <source>
        <dbReference type="ARBA" id="ARBA00022741"/>
    </source>
</evidence>
<dbReference type="GO" id="GO:0000725">
    <property type="term" value="P:recombinational repair"/>
    <property type="evidence" value="ECO:0007669"/>
    <property type="project" value="TreeGrafter"/>
</dbReference>
<keyword evidence="2 9" id="KW-0378">Hydrolase</keyword>
<dbReference type="Proteomes" id="UP000000582">
    <property type="component" value="Chromosome"/>
</dbReference>
<dbReference type="Gene3D" id="3.40.50.300">
    <property type="entry name" value="P-loop containing nucleotide triphosphate hydrolases"/>
    <property type="match status" value="2"/>
</dbReference>
<organism evidence="11 12">
    <name type="scientific">Corynebacterium glutamicum (strain ATCC 13032 / DSM 20300 / JCM 1318 / BCRC 11384 / CCUG 27702 / LMG 3730 / NBRC 12168 / NCIMB 10025 / NRRL B-2784 / 534)</name>
    <dbReference type="NCBI Taxonomy" id="196627"/>
    <lineage>
        <taxon>Bacteria</taxon>
        <taxon>Bacillati</taxon>
        <taxon>Actinomycetota</taxon>
        <taxon>Actinomycetes</taxon>
        <taxon>Mycobacteriales</taxon>
        <taxon>Corynebacteriaceae</taxon>
        <taxon>Corynebacterium</taxon>
    </lineage>
</organism>
<dbReference type="Pfam" id="PF00580">
    <property type="entry name" value="UvrD-helicase"/>
    <property type="match status" value="1"/>
</dbReference>
<dbReference type="InterPro" id="IPR014016">
    <property type="entry name" value="UvrD-like_ATP-bd"/>
</dbReference>
<dbReference type="Pfam" id="PF13361">
    <property type="entry name" value="UvrD_C"/>
    <property type="match status" value="2"/>
</dbReference>
<sequence>MDFAYLDTPNSNDLRRVIETEGFDSWRVYIDPSQRSLVTRNFSGSGRVFGGAGTGKTVVVVHRANRLVTSDGHLETDDKTPRVLLTTYTRGLADALKSSMNALNPTFPEAEKPGSPGLWISGIDALANKVVALANTAEREAATTAILGRAAGRITPFIGNGEQEFWIDAIISADPGDLSEEISNTEFLAQEFETVILARGITQEKDYLRAPRPGRGTPLNRVQRKKVWAIIQQFMTSCAREGKMSWPALSSIAANILEQRAAAGQGRLFDHVLIDEAQDFHAGHWLLLRAAVAEGPNDIFLAEDSHQRIYGQHHVLSRFGISTRGRASKRLTLNYRTTAENLSYALGMLTGEWTDAEGETDTIEHYRSARKGPKPHLYQFESETDEFEAIAELIKVWQDRTTDVRIGILARTRPLINRVVNALSEQGIDAVKTQNAELAAHETVSVMTMHGAKGMEFTHVILIGMGRDLIPLQYTMQGLGEAERNDAQQRERSLLYVAASRARDALVLTTHTEPSELLPRV</sequence>
<dbReference type="GO" id="GO:0005829">
    <property type="term" value="C:cytosol"/>
    <property type="evidence" value="ECO:0007669"/>
    <property type="project" value="TreeGrafter"/>
</dbReference>
<reference evidence="12" key="1">
    <citation type="journal article" date="2003" name="Appl. Microbiol. Biotechnol.">
        <title>The Corynebacterium glutamicum genome: features and impacts on biotechnological processes.</title>
        <authorList>
            <person name="Ikeda M."/>
            <person name="Nakagawa S."/>
        </authorList>
    </citation>
    <scope>NUCLEOTIDE SEQUENCE [LARGE SCALE GENOMIC DNA]</scope>
    <source>
        <strain evidence="12">ATCC 13032 / DSM 20300 / BCRC 11384 / JCM 1318 / LMG 3730 / NCIMB 10025</strain>
    </source>
</reference>
<evidence type="ECO:0000256" key="5">
    <source>
        <dbReference type="ARBA" id="ARBA00023235"/>
    </source>
</evidence>
<dbReference type="EC" id="5.6.2.4" evidence="7"/>
<evidence type="ECO:0000313" key="12">
    <source>
        <dbReference type="Proteomes" id="UP000000582"/>
    </source>
</evidence>
<dbReference type="PANTHER" id="PTHR11070:SF45">
    <property type="entry name" value="DNA 3'-5' HELICASE"/>
    <property type="match status" value="1"/>
</dbReference>
<dbReference type="PATRIC" id="fig|196627.13.peg.721"/>
<dbReference type="InterPro" id="IPR027417">
    <property type="entry name" value="P-loop_NTPase"/>
</dbReference>
<comment type="catalytic activity">
    <reaction evidence="6">
        <text>Couples ATP hydrolysis with the unwinding of duplex DNA by translocating in the 3'-5' direction.</text>
        <dbReference type="EC" id="5.6.2.4"/>
    </reaction>
</comment>
<name>Q8NSE1_CORGL</name>
<dbReference type="SUPFAM" id="SSF52540">
    <property type="entry name" value="P-loop containing nucleoside triphosphate hydrolases"/>
    <property type="match status" value="1"/>
</dbReference>
<dbReference type="GO" id="GO:0003677">
    <property type="term" value="F:DNA binding"/>
    <property type="evidence" value="ECO:0007669"/>
    <property type="project" value="InterPro"/>
</dbReference>
<feature type="binding site" evidence="9">
    <location>
        <begin position="50"/>
        <end position="57"/>
    </location>
    <ligand>
        <name>ATP</name>
        <dbReference type="ChEBI" id="CHEBI:30616"/>
    </ligand>
</feature>
<dbReference type="KEGG" id="cgl:Cgl0735"/>
<evidence type="ECO:0000256" key="2">
    <source>
        <dbReference type="ARBA" id="ARBA00022801"/>
    </source>
</evidence>
<evidence type="ECO:0000256" key="3">
    <source>
        <dbReference type="ARBA" id="ARBA00022806"/>
    </source>
</evidence>
<evidence type="ECO:0000313" key="11">
    <source>
        <dbReference type="EMBL" id="BAB98128.1"/>
    </source>
</evidence>
<evidence type="ECO:0000256" key="4">
    <source>
        <dbReference type="ARBA" id="ARBA00022840"/>
    </source>
</evidence>
<keyword evidence="1 9" id="KW-0547">Nucleotide-binding</keyword>
<keyword evidence="12" id="KW-1185">Reference proteome</keyword>
<dbReference type="InterPro" id="IPR000212">
    <property type="entry name" value="DNA_helicase_UvrD/REP"/>
</dbReference>
<dbReference type="BioCyc" id="CORYNE:G18NG-10297-MONOMER"/>
<dbReference type="EMBL" id="BA000036">
    <property type="protein sequence ID" value="BAB98128.1"/>
    <property type="molecule type" value="Genomic_DNA"/>
</dbReference>
<evidence type="ECO:0000256" key="8">
    <source>
        <dbReference type="ARBA" id="ARBA00048988"/>
    </source>
</evidence>
<comment type="catalytic activity">
    <reaction evidence="8">
        <text>ATP + H2O = ADP + phosphate + H(+)</text>
        <dbReference type="Rhea" id="RHEA:13065"/>
        <dbReference type="ChEBI" id="CHEBI:15377"/>
        <dbReference type="ChEBI" id="CHEBI:15378"/>
        <dbReference type="ChEBI" id="CHEBI:30616"/>
        <dbReference type="ChEBI" id="CHEBI:43474"/>
        <dbReference type="ChEBI" id="CHEBI:456216"/>
        <dbReference type="EC" id="5.6.2.4"/>
    </reaction>
</comment>
<dbReference type="InterPro" id="IPR014017">
    <property type="entry name" value="DNA_helicase_UvrD-like_C"/>
</dbReference>
<keyword evidence="5" id="KW-0413">Isomerase</keyword>
<gene>
    <name evidence="11" type="ordered locus">Cgl0735</name>
</gene>
<dbReference type="HOGENOM" id="CLU_023846_1_0_11"/>
<evidence type="ECO:0000256" key="9">
    <source>
        <dbReference type="PROSITE-ProRule" id="PRU00560"/>
    </source>
</evidence>
<dbReference type="GO" id="GO:0005524">
    <property type="term" value="F:ATP binding"/>
    <property type="evidence" value="ECO:0007669"/>
    <property type="project" value="UniProtKB-UniRule"/>
</dbReference>
<proteinExistence type="predicted"/>
<feature type="domain" description="UvrD-like helicase ATP-binding" evidence="10">
    <location>
        <begin position="29"/>
        <end position="369"/>
    </location>
</feature>
<dbReference type="GO" id="GO:0016887">
    <property type="term" value="F:ATP hydrolysis activity"/>
    <property type="evidence" value="ECO:0007669"/>
    <property type="project" value="RHEA"/>
</dbReference>
<evidence type="ECO:0000256" key="6">
    <source>
        <dbReference type="ARBA" id="ARBA00034617"/>
    </source>
</evidence>
<dbReference type="PROSITE" id="PS51198">
    <property type="entry name" value="UVRD_HELICASE_ATP_BIND"/>
    <property type="match status" value="1"/>
</dbReference>
<dbReference type="PANTHER" id="PTHR11070">
    <property type="entry name" value="UVRD / RECB / PCRA DNA HELICASE FAMILY MEMBER"/>
    <property type="match status" value="1"/>
</dbReference>
<dbReference type="eggNOG" id="COG0210">
    <property type="taxonomic scope" value="Bacteria"/>
</dbReference>
<keyword evidence="3 9" id="KW-0347">Helicase</keyword>
<evidence type="ECO:0000259" key="10">
    <source>
        <dbReference type="PROSITE" id="PS51198"/>
    </source>
</evidence>
<dbReference type="GO" id="GO:0043138">
    <property type="term" value="F:3'-5' DNA helicase activity"/>
    <property type="evidence" value="ECO:0007669"/>
    <property type="project" value="UniProtKB-EC"/>
</dbReference>
<dbReference type="AlphaFoldDB" id="Q8NSE1"/>
<accession>Q8NSE1</accession>
<protein>
    <recommendedName>
        <fullName evidence="7">DNA 3'-5' helicase</fullName>
        <ecNumber evidence="7">5.6.2.4</ecNumber>
    </recommendedName>
</protein>
<evidence type="ECO:0000256" key="7">
    <source>
        <dbReference type="ARBA" id="ARBA00034808"/>
    </source>
</evidence>